<dbReference type="InterPro" id="IPR014031">
    <property type="entry name" value="Ketoacyl_synth_C"/>
</dbReference>
<dbReference type="Proteomes" id="UP000321424">
    <property type="component" value="Unassembled WGS sequence"/>
</dbReference>
<gene>
    <name evidence="9" type="ORF">NN4_74970</name>
</gene>
<dbReference type="GO" id="GO:0004315">
    <property type="term" value="F:3-oxoacyl-[acyl-carrier-protein] synthase activity"/>
    <property type="evidence" value="ECO:0007669"/>
    <property type="project" value="InterPro"/>
</dbReference>
<dbReference type="SUPFAM" id="SSF47336">
    <property type="entry name" value="ACP-like"/>
    <property type="match status" value="2"/>
</dbReference>
<dbReference type="SMART" id="SM01294">
    <property type="entry name" value="PKS_PP_betabranch"/>
    <property type="match status" value="1"/>
</dbReference>
<evidence type="ECO:0000256" key="5">
    <source>
        <dbReference type="PROSITE-ProRule" id="PRU01363"/>
    </source>
</evidence>
<dbReference type="SMART" id="SM00825">
    <property type="entry name" value="PKS_KS"/>
    <property type="match status" value="2"/>
</dbReference>
<keyword evidence="10" id="KW-1185">Reference proteome</keyword>
<dbReference type="SUPFAM" id="SSF55048">
    <property type="entry name" value="Probable ACP-binding domain of malonyl-CoA ACP transacylase"/>
    <property type="match status" value="1"/>
</dbReference>
<dbReference type="PANTHER" id="PTHR43775:SF51">
    <property type="entry name" value="INACTIVE PHENOLPHTHIOCEROL SYNTHESIS POLYKETIDE SYNTHASE TYPE I PKS1-RELATED"/>
    <property type="match status" value="1"/>
</dbReference>
<dbReference type="CDD" id="cd08956">
    <property type="entry name" value="KR_3_FAS_SDR_x"/>
    <property type="match status" value="2"/>
</dbReference>
<dbReference type="Gene3D" id="3.10.129.110">
    <property type="entry name" value="Polyketide synthase dehydratase"/>
    <property type="match status" value="2"/>
</dbReference>
<protein>
    <recommendedName>
        <fullName evidence="11">Polyketide synthase</fullName>
    </recommendedName>
</protein>
<evidence type="ECO:0000313" key="9">
    <source>
        <dbReference type="EMBL" id="GEM42978.1"/>
    </source>
</evidence>
<dbReference type="Pfam" id="PF21089">
    <property type="entry name" value="PKS_DH_N"/>
    <property type="match status" value="2"/>
</dbReference>
<feature type="region of interest" description="N-terminal hotdog fold" evidence="5">
    <location>
        <begin position="2460"/>
        <end position="2581"/>
    </location>
</feature>
<evidence type="ECO:0000259" key="7">
    <source>
        <dbReference type="PROSITE" id="PS52004"/>
    </source>
</evidence>
<dbReference type="SMART" id="SM00827">
    <property type="entry name" value="PKS_AT"/>
    <property type="match status" value="2"/>
</dbReference>
<dbReference type="InterPro" id="IPR042104">
    <property type="entry name" value="PKS_dehydratase_sf"/>
</dbReference>
<dbReference type="InterPro" id="IPR036291">
    <property type="entry name" value="NAD(P)-bd_dom_sf"/>
</dbReference>
<feature type="domain" description="PKS/mFAS DH" evidence="8">
    <location>
        <begin position="2460"/>
        <end position="2729"/>
    </location>
</feature>
<organism evidence="9 10">
    <name type="scientific">Nocardia ninae NBRC 108245</name>
    <dbReference type="NCBI Taxonomy" id="1210091"/>
    <lineage>
        <taxon>Bacteria</taxon>
        <taxon>Bacillati</taxon>
        <taxon>Actinomycetota</taxon>
        <taxon>Actinomycetes</taxon>
        <taxon>Mycobacteriales</taxon>
        <taxon>Nocardiaceae</taxon>
        <taxon>Nocardia</taxon>
    </lineage>
</organism>
<evidence type="ECO:0008006" key="11">
    <source>
        <dbReference type="Google" id="ProtNLM"/>
    </source>
</evidence>
<dbReference type="InterPro" id="IPR020806">
    <property type="entry name" value="PKS_PP-bd"/>
</dbReference>
<evidence type="ECO:0000256" key="2">
    <source>
        <dbReference type="ARBA" id="ARBA00022553"/>
    </source>
</evidence>
<dbReference type="InterPro" id="IPR001227">
    <property type="entry name" value="Ac_transferase_dom_sf"/>
</dbReference>
<dbReference type="PROSITE" id="PS52004">
    <property type="entry name" value="KS3_2"/>
    <property type="match status" value="2"/>
</dbReference>
<dbReference type="SUPFAM" id="SSF52151">
    <property type="entry name" value="FabD/lysophospholipase-like"/>
    <property type="match status" value="2"/>
</dbReference>
<dbReference type="InterPro" id="IPR020807">
    <property type="entry name" value="PKS_DH"/>
</dbReference>
<evidence type="ECO:0000259" key="6">
    <source>
        <dbReference type="PROSITE" id="PS50075"/>
    </source>
</evidence>
<dbReference type="GO" id="GO:0006633">
    <property type="term" value="P:fatty acid biosynthetic process"/>
    <property type="evidence" value="ECO:0007669"/>
    <property type="project" value="InterPro"/>
</dbReference>
<dbReference type="InterPro" id="IPR013968">
    <property type="entry name" value="PKS_KR"/>
</dbReference>
<dbReference type="GO" id="GO:0004312">
    <property type="term" value="F:fatty acid synthase activity"/>
    <property type="evidence" value="ECO:0007669"/>
    <property type="project" value="TreeGrafter"/>
</dbReference>
<dbReference type="Pfam" id="PF00109">
    <property type="entry name" value="ketoacyl-synt"/>
    <property type="match status" value="2"/>
</dbReference>
<dbReference type="SMART" id="SM00823">
    <property type="entry name" value="PKS_PP"/>
    <property type="match status" value="2"/>
</dbReference>
<feature type="active site" description="Proton acceptor; for dehydratase activity" evidence="5">
    <location>
        <position position="795"/>
    </location>
</feature>
<dbReference type="CDD" id="cd00833">
    <property type="entry name" value="PKS"/>
    <property type="match status" value="2"/>
</dbReference>
<dbReference type="Pfam" id="PF00698">
    <property type="entry name" value="Acyl_transf_1"/>
    <property type="match status" value="2"/>
</dbReference>
<dbReference type="Gene3D" id="1.10.1200.10">
    <property type="entry name" value="ACP-like"/>
    <property type="match status" value="2"/>
</dbReference>
<dbReference type="InterPro" id="IPR009081">
    <property type="entry name" value="PP-bd_ACP"/>
</dbReference>
<dbReference type="FunFam" id="3.40.47.10:FF:000019">
    <property type="entry name" value="Polyketide synthase type I"/>
    <property type="match status" value="2"/>
</dbReference>
<reference evidence="9 10" key="1">
    <citation type="submission" date="2019-07" db="EMBL/GenBank/DDBJ databases">
        <title>Whole genome shotgun sequence of Nocardia ninae NBRC 108245.</title>
        <authorList>
            <person name="Hosoyama A."/>
            <person name="Uohara A."/>
            <person name="Ohji S."/>
            <person name="Ichikawa N."/>
        </authorList>
    </citation>
    <scope>NUCLEOTIDE SEQUENCE [LARGE SCALE GENOMIC DNA]</scope>
    <source>
        <strain evidence="9 10">NBRC 108245</strain>
    </source>
</reference>
<dbReference type="InterPro" id="IPR050091">
    <property type="entry name" value="PKS_NRPS_Biosynth_Enz"/>
</dbReference>
<dbReference type="InterPro" id="IPR055123">
    <property type="entry name" value="SpnB-like_Rossmann"/>
</dbReference>
<name>A0A511MS02_9NOCA</name>
<dbReference type="InterPro" id="IPR057326">
    <property type="entry name" value="KR_dom"/>
</dbReference>
<dbReference type="Pfam" id="PF22953">
    <property type="entry name" value="SpnB_Rossmann"/>
    <property type="match status" value="2"/>
</dbReference>
<dbReference type="EMBL" id="BJXA01000082">
    <property type="protein sequence ID" value="GEM42978.1"/>
    <property type="molecule type" value="Genomic_DNA"/>
</dbReference>
<dbReference type="InterPro" id="IPR016036">
    <property type="entry name" value="Malonyl_transacylase_ACP-bd"/>
</dbReference>
<evidence type="ECO:0000256" key="4">
    <source>
        <dbReference type="ARBA" id="ARBA00023315"/>
    </source>
</evidence>
<dbReference type="InterPro" id="IPR032821">
    <property type="entry name" value="PKS_assoc"/>
</dbReference>
<dbReference type="PROSITE" id="PS52019">
    <property type="entry name" value="PKS_MFAS_DH"/>
    <property type="match status" value="2"/>
</dbReference>
<dbReference type="PROSITE" id="PS00012">
    <property type="entry name" value="PHOSPHOPANTETHEINE"/>
    <property type="match status" value="1"/>
</dbReference>
<comment type="caution">
    <text evidence="9">The sequence shown here is derived from an EMBL/GenBank/DDBJ whole genome shotgun (WGS) entry which is preliminary data.</text>
</comment>
<keyword evidence="2" id="KW-0597">Phosphoprotein</keyword>
<dbReference type="Gene3D" id="3.40.50.720">
    <property type="entry name" value="NAD(P)-binding Rossmann-like Domain"/>
    <property type="match status" value="2"/>
</dbReference>
<dbReference type="Gene3D" id="3.30.70.3290">
    <property type="match status" value="2"/>
</dbReference>
<evidence type="ECO:0000256" key="1">
    <source>
        <dbReference type="ARBA" id="ARBA00022450"/>
    </source>
</evidence>
<dbReference type="SUPFAM" id="SSF51735">
    <property type="entry name" value="NAD(P)-binding Rossmann-fold domains"/>
    <property type="match status" value="4"/>
</dbReference>
<feature type="domain" description="Carrier" evidence="6">
    <location>
        <begin position="1480"/>
        <end position="1555"/>
    </location>
</feature>
<dbReference type="InterPro" id="IPR049552">
    <property type="entry name" value="PKS_DH_N"/>
</dbReference>
<evidence type="ECO:0000256" key="3">
    <source>
        <dbReference type="ARBA" id="ARBA00022679"/>
    </source>
</evidence>
<dbReference type="InterPro" id="IPR016035">
    <property type="entry name" value="Acyl_Trfase/lysoPLipase"/>
</dbReference>
<dbReference type="Pfam" id="PF02801">
    <property type="entry name" value="Ketoacyl-synt_C"/>
    <property type="match status" value="2"/>
</dbReference>
<dbReference type="Gene3D" id="3.40.47.10">
    <property type="match status" value="2"/>
</dbReference>
<evidence type="ECO:0000259" key="8">
    <source>
        <dbReference type="PROSITE" id="PS52019"/>
    </source>
</evidence>
<dbReference type="Gene3D" id="3.40.366.10">
    <property type="entry name" value="Malonyl-Coenzyme A Acyl Carrier Protein, domain 2"/>
    <property type="match status" value="2"/>
</dbReference>
<dbReference type="Pfam" id="PF14765">
    <property type="entry name" value="PS-DH"/>
    <property type="match status" value="2"/>
</dbReference>
<feature type="region of interest" description="C-terminal hotdog fold" evidence="5">
    <location>
        <begin position="2593"/>
        <end position="2729"/>
    </location>
</feature>
<evidence type="ECO:0000313" key="10">
    <source>
        <dbReference type="Proteomes" id="UP000321424"/>
    </source>
</evidence>
<dbReference type="GO" id="GO:0031177">
    <property type="term" value="F:phosphopantetheine binding"/>
    <property type="evidence" value="ECO:0007669"/>
    <property type="project" value="InterPro"/>
</dbReference>
<dbReference type="Pfam" id="PF16197">
    <property type="entry name" value="KAsynt_C_assoc"/>
    <property type="match status" value="2"/>
</dbReference>
<feature type="domain" description="Carrier" evidence="6">
    <location>
        <begin position="3194"/>
        <end position="3269"/>
    </location>
</feature>
<feature type="domain" description="Ketosynthase family 3 (KS3)" evidence="7">
    <location>
        <begin position="1"/>
        <end position="417"/>
    </location>
</feature>
<dbReference type="SUPFAM" id="SSF53901">
    <property type="entry name" value="Thiolase-like"/>
    <property type="match status" value="2"/>
</dbReference>
<feature type="region of interest" description="C-terminal hotdog fold" evidence="5">
    <location>
        <begin position="897"/>
        <end position="1033"/>
    </location>
</feature>
<feature type="domain" description="PKS/mFAS DH" evidence="8">
    <location>
        <begin position="763"/>
        <end position="1033"/>
    </location>
</feature>
<dbReference type="Pfam" id="PF08659">
    <property type="entry name" value="KR"/>
    <property type="match status" value="2"/>
</dbReference>
<dbReference type="FunFam" id="3.40.366.10:FF:000002">
    <property type="entry name" value="Probable polyketide synthase 2"/>
    <property type="match status" value="1"/>
</dbReference>
<dbReference type="Pfam" id="PF00550">
    <property type="entry name" value="PP-binding"/>
    <property type="match status" value="2"/>
</dbReference>
<dbReference type="PROSITE" id="PS50075">
    <property type="entry name" value="CARRIER"/>
    <property type="match status" value="2"/>
</dbReference>
<dbReference type="SMART" id="SM00826">
    <property type="entry name" value="PKS_DH"/>
    <property type="match status" value="2"/>
</dbReference>
<keyword evidence="4" id="KW-0012">Acyltransferase</keyword>
<feature type="domain" description="Ketosynthase family 3 (KS3)" evidence="7">
    <location>
        <begin position="1574"/>
        <end position="1996"/>
    </location>
</feature>
<dbReference type="InterPro" id="IPR014030">
    <property type="entry name" value="Ketoacyl_synth_N"/>
</dbReference>
<dbReference type="InterPro" id="IPR018201">
    <property type="entry name" value="Ketoacyl_synth_AS"/>
</dbReference>
<proteinExistence type="predicted"/>
<dbReference type="InterPro" id="IPR049551">
    <property type="entry name" value="PKS_DH_C"/>
</dbReference>
<dbReference type="InterPro" id="IPR014043">
    <property type="entry name" value="Acyl_transferase_dom"/>
</dbReference>
<keyword evidence="1" id="KW-0596">Phosphopantetheine</keyword>
<accession>A0A511MS02</accession>
<dbReference type="InterPro" id="IPR036736">
    <property type="entry name" value="ACP-like_sf"/>
</dbReference>
<dbReference type="InterPro" id="IPR049900">
    <property type="entry name" value="PKS_mFAS_DH"/>
</dbReference>
<feature type="active site" description="Proton donor; for dehydratase activity" evidence="5">
    <location>
        <position position="2652"/>
    </location>
</feature>
<keyword evidence="3" id="KW-0808">Transferase</keyword>
<dbReference type="InterPro" id="IPR020841">
    <property type="entry name" value="PKS_Beta-ketoAc_synthase_dom"/>
</dbReference>
<feature type="active site" description="Proton donor; for dehydratase activity" evidence="5">
    <location>
        <position position="958"/>
    </location>
</feature>
<dbReference type="InterPro" id="IPR006162">
    <property type="entry name" value="Ppantetheine_attach_site"/>
</dbReference>
<feature type="region of interest" description="N-terminal hotdog fold" evidence="5">
    <location>
        <begin position="763"/>
        <end position="884"/>
    </location>
</feature>
<dbReference type="InterPro" id="IPR016039">
    <property type="entry name" value="Thiolase-like"/>
</dbReference>
<sequence>MGCRYPGAAVTPEKLWDLAASGRDVMSEFPVDRGWDLAGLFDADPDALGKSYANVGGFLSDATEFDADLFGINPREAVAMDPQQRVLLETAWEVFERAGVDTEALRGSRTGVFVGAISQGYGMGSGAGGAEGYLMTGTNTSVISGRVAYVFGLEGPALTVDTACSSSLLATHLAVRSLRAGECDLALAGGVTVMANPNIFVEFSRQRGLAADGRCKAFADAADGTGFAEGAGLVLLERLSDARRNGHRILAVVRGTAVNSDGASNGLSAPNGLSQQRVIRAALADAGLRPDEVDAVEAHGTGTKLGDPIEAGALIATYGTDRDPQRPLWLGSLKSNIGHTQAAAGVAGLIKMVLAMRHGVLPQTLHVDAPSRHVDWSAGGVRLLTEPRPWDTDGRPRRAAVSAFGISGTNAHLIIEAPQPTPAPQPTTRAGAPIPLVLSGRTAEVVEAAAVALHAFLADDPKIDLAGVGATLARRVRFDHRAVIVGANRDEVLTGLRARTVAGIASRGATVFVCPGRGAPWCGIARELLASSPVFADALSECAVALSEFVDWSPLDLLTSEDDTWLDRPDVVRPALWAMTIGLARVWASHGVSPDAVVGHAQGEVAAATIAGALTLSDAARIVTLPSALPRDDARAALASVGSLAAQVPMYSTSTGAPVGTTALDGDYWSRTLRQTEPCRGVAETVAAVGADAVAVELLLPDQGGLDQFVTALGRAHVAGVRVDFSALFADAQRVELPTYPFHRQRFWLAPGSPGGVVRPGHHPLLGDEVELAAGGGSVFTGELSTARTPWLVDHTIFGTVLMPGTGLVELALEAGERLGYGRVEELVLSAPLLLPAEGMVRVQVTVGELDNGVAPVHIYSRPAADGGWVRHASGLVAVEDTPNLAVDTAVWPPVDAMPLDVTGAYAGLAALGYDYGPAFQGLRAAWRHGTDILAEVALPPEQAADAAAFGLHPALLDAALHPLLLVGAAESVLLPFAWSGVSVQAVGAASLRVRLTPTGADTFAVRCDDPTGAQVAQVRSLTVRPVTAEQLRADSAALYRVTWEEIANTADTAELYPDWASVVAADELSEVVLLASGPHAMAELPDVVRAATEHALEAVQTWLREDRFVDKTLVVVTVGAVAAGVGDVVRDPAAAAVWGLLRSAQTEHPTRFVLVDIDDDDASRRAVAGVAGLGEPQVAIRAGRCTVPRLTRADAATRPIPAFAPGTVLVTGASGALAGVLTRHLVTERNVRHLLLVSRGRPSTDLIDDLTAAGAEVTWAACDVADADALAEVLRAVPPAHPLTAVVHLAGVLDDTVVEALTLDRLHTVGSPKVDGAWNLHTLTRSAPLTDFIVFSSAAATFGTGGQANYAAANAFLDALIGHRRALGLPGNSMAWGLWAESGSAMTGRLTTADLARLGALGLRPLTAADGMRLFDAARSFDEAVVLPLDLDLTPRPNAVQPLLSRLIRSTARRRANTVGSGHDLGRRVAALELDEALTLVTSLVADVVAAVLGYPNACGLSVTTPFKDLGLDSLTGIELRNRLNSATGVRLPTTLVFDYPTVHAIAEHIVDRLRADDARLPVAHAAPRPDTAEPVVIVAMSCRYPGGAGTPDELWQLVVDGAEVVSDFPADRGWDLAGLFDDDPDAVGKSYTRRAGFLSDAAEFDAELFGISPREAVAMDPQQRLILETTWEVFERAGIAPDALQGSSTGVFVGAMASGYGAGATDSEGYIGTGSHVSVISGRVAYVFGLQGPTVTIDTACSSSLVAMHLALRSLRSNECDLALAGGVTVMAKPNTFVEFSRQRGLSPDGRCRSFADAADGTGFSEGAGMVLLERMSDAKRNGHRILAVVRGSAMNSDGASNGLTAPNGVSQQRVIRAALADAGVAADSIDAVEAHGTGTALGDPIEAGALIATYGADRDPQRPLWLGSLKSNLGHTQAAAGVAGVIKMVLAMRHGVLPQTLHVDAPSRRVDWSAGGVRLLTDPRPWEASGRPRRAAVSSFGISGTNAHLILEEPAVAEPVSAEPVSAEPVSAEPVSAEPVAVMLSAGDEAAVRAYAGKLRAFVADAVDVAVADVAASLTVRARLDYRAALVAGSRDELLAGLAGLASGAGAVHRAAGGAPAMLFTGQGSQYPGMGRELYEAYPVFAAALDAVCAEFVGVLSVPLREVMFDEAGELIHRTEFTQPALFALETALFRLVTSWGVVPGYLIGHSLGEITAAHVSGVLSLADACLLVAARARLMASAPSGGAMVAIAASEDEVAGSLAGSASLVALAAVNGPASVVISGDADAVAEIAAVWSDAGRSVKRLTVSHAFHSPHMDSVPAEFEAAIAGLSFHPPMIPIISNVTGTLATAEQLMAPGYWAEHIRGAVRYADGVAVLAALGVAGYLELGPGGVLTAMTAGCLPDDADAVFVAALRAGTPEPRTLVAAVAELTAASAPVARPGLPEGSRIELPTYAFQRQRFWLAAPVPRSAGQSGHPLVSTEVVFADGGGAALTGDLPVAALPWLLDHAVLGSVLLPGTGLLELALHAGERVGCGRVDELVLEAPLLLAAGAQVRTQVTIGGLDAGRRAVRIYSRRDEGSEWIRHASGFVEPEVEVAEFGVGTWPPAGAAQLDLSDFYHRFAARGYDYGPAFQGVRAAWAVADEVLAEIALPEGTDGTAYTLHPALFDAAIQLLTLLPGDRPDEVRMPFAWSGVSVAAVGASALRVRLSAIGPDEVSVRLADHTGAPVAAVRSLVTRSVSPEQLAPSTIDDAWYDLSWQPLSDVVRDGTAIPAPTVTIHQDWPDIAGRTELPDVVLLAAAGPSDVDLPVAVRAVSARLLDAVKTWVREDRYAHSTLVVVTTGAVATGVGDAVTDPAGAAAWGLLRSAQIEHPDRFVLVDIDDDEASRHTLADIVSAGIAASEPQLALRHGAAVVPRVVRAPRSNPVPAPLRTDGTWLVTGATGAIAAHVARHLVTARGVRHLLLLSRSRPGDALIAELTAAGAAVTCASCDVADAAALARVLAAIPAAAPLTGVIHLAGVLVDGLVDSLTPEQFDAVLRPKVDGAWNLHTLTAGTDLTQFVLFSSAAGTLGSAGQANYAAANSVLDGIAGYRRQLGLPGISAAWGLWDGGGGAMGSDQGAVIEVNNGVRALSPAEGMQLLDRCLDSDRASALPARLDLPQLRSNAAAGLLPAVLRQLIGGRGRGKAADVDITEAGWAAGVRTLDADQAIAATTALVAAAAATVLGYPDATAVPEGKALSDLGFDSLAAVNFRNRLNAATGLRLPTTFVFDYSTVTDVARYVADELGLAKQSETVPGDSDAAIRELLAAIPVAALRRAGLVTVLQSLADSAEDPTPAAELDADYLATLDTESLINLALDESGR</sequence>
<dbReference type="SMART" id="SM00822">
    <property type="entry name" value="PKS_KR"/>
    <property type="match status" value="2"/>
</dbReference>
<dbReference type="PANTHER" id="PTHR43775">
    <property type="entry name" value="FATTY ACID SYNTHASE"/>
    <property type="match status" value="1"/>
</dbReference>
<feature type="active site" description="Proton acceptor; for dehydratase activity" evidence="5">
    <location>
        <position position="2492"/>
    </location>
</feature>
<dbReference type="PROSITE" id="PS00606">
    <property type="entry name" value="KS3_1"/>
    <property type="match status" value="1"/>
</dbReference>